<evidence type="ECO:0000256" key="4">
    <source>
        <dbReference type="ARBA" id="ARBA00018672"/>
    </source>
</evidence>
<comment type="function">
    <text evidence="8">May play the central regulatory role in sporulation. It may be an element of the effector pathway responsible for the activation of sporulation genes in response to nutritional stress. Spo0A may act in concert with spo0H (a sigma factor) to control the expression of some genes that are critical to the sporulation process.</text>
</comment>
<evidence type="ECO:0000256" key="3">
    <source>
        <dbReference type="ARBA" id="ARBA00012438"/>
    </source>
</evidence>
<evidence type="ECO:0000259" key="14">
    <source>
        <dbReference type="PROSITE" id="PS50113"/>
    </source>
</evidence>
<dbReference type="Gene3D" id="3.10.450.50">
    <property type="match status" value="1"/>
</dbReference>
<dbReference type="Pfam" id="PF08447">
    <property type="entry name" value="PAS_3"/>
    <property type="match status" value="2"/>
</dbReference>
<protein>
    <recommendedName>
        <fullName evidence="9">Circadian input-output histidine kinase CikA</fullName>
        <ecNumber evidence="3">2.7.13.3</ecNumber>
    </recommendedName>
    <alternativeName>
        <fullName evidence="4">Stage 0 sporulation protein A homolog</fullName>
    </alternativeName>
</protein>
<dbReference type="InterPro" id="IPR037401">
    <property type="entry name" value="SnoaL-like"/>
</dbReference>
<dbReference type="SMART" id="SM00091">
    <property type="entry name" value="PAS"/>
    <property type="match status" value="2"/>
</dbReference>
<reference evidence="15" key="1">
    <citation type="submission" date="2020-08" db="EMBL/GenBank/DDBJ databases">
        <title>Genome public.</title>
        <authorList>
            <person name="Liu C."/>
            <person name="Sun Q."/>
        </authorList>
    </citation>
    <scope>NUCLEOTIDE SEQUENCE</scope>
    <source>
        <strain evidence="15">NSJ-54</strain>
    </source>
</reference>
<feature type="domain" description="Histidine kinase" evidence="11">
    <location>
        <begin position="832"/>
        <end position="1056"/>
    </location>
</feature>
<dbReference type="EMBL" id="JACRTC010000001">
    <property type="protein sequence ID" value="MBC8569485.1"/>
    <property type="molecule type" value="Genomic_DNA"/>
</dbReference>
<evidence type="ECO:0000256" key="8">
    <source>
        <dbReference type="ARBA" id="ARBA00024867"/>
    </source>
</evidence>
<dbReference type="SMART" id="SM00388">
    <property type="entry name" value="HisKA"/>
    <property type="match status" value="1"/>
</dbReference>
<keyword evidence="7" id="KW-0902">Two-component regulatory system</keyword>
<sequence length="1342" mass="152187">MKTAQVEQVIYAFFHNYLELRDMEKAASYLCEEIQWIGTGEDEIARGKEEAVAVLRKEKTENPDGYRIHLYDLSISGDERMASVMGAADVTSQTEPRERVALRVTASCIRQDDGWKILSLHAYFAAAGREGGEYFPARNGIKNLREFEKRVSLQSIELLNRSIPGGMMGGYIEEGFPLYYINDRMLSYLGYTYEEFVRDIDGHVINCMHPEDAPRIDAIVGEALSRGREYEVQYRMRKKDGSYIWVNDIGKKVYDEDGRAVCISTVRDITREVEAEQGLAMKEEQFRIAAMQAGSFVFLFDPATRSIHITEEIAERYHVKAKYTGVPDDAVETGIVAPESVAEYRRIYQEIIEGAGESQGLVSMLHPLSGKTVTTELHLLAVKDTSGKTVRAVGIGKDISAYLETESRNQEIARQKKRYDHLFQSVLCGIVQYKLDASGGVVYKDANQEAIRIFGYTPEEFWKKDDWNLPSLIMEEDRERVLSSARSLINVGDKGAYEYRLRKKDGSACWIIGSAEVILDIDNEKIIQSVFLDINDKKKAEIENRKLFEQIAASNELLNISLENTTSREFYYYPQDRTITVPERTCAYYGCKAQYENMPSGFADEVVDEKYREQFCRMYHEIDNGKTWASCEFQLINGQWCRVVLSVVVQDTRQLPTVVVGIVEDITKEKHVELENIELQAIYDFAMNHDYEYLCMVNIPEHKYAIRFSDPSSFLEFPASGDFGAQKELFISHMVCPEDRERYAESLSLENMVHRLDSGEEMFQVYYRSNAPQLRHKECRICYFNGSKNTILITMRDIHDMVVREEESKQALRDAYEAANKANLAKSEFLSRMSHDIRTPMNAIVGMTAIAATHLDDQEKMMDCLSKITVSSKHLLGLINDVLDMSKIESGKIELSESEFHLADLVQSCLTIVRPSATSRQHRFDVHIKHVEHEDVIGDPMRMQQIFVNLLSNAVKYTPEGGKILFTIRELPADIKGFGCYEFVVEDNGVGIEKAFQERMFQPFERADDARTSGIQGTGLGLTITRNIVQMMYGNIQVESEPGKGSRFTVVVNLRLQHKQDHQLDQLADLPVLVADDDPLSCENAAETLRELGMRCDWVLTGADAVKKTVEAHKRKEDYFAVILDWQMPDVSGVEVTRRIRAQVGPDIPIVIISSYDWSEIEREARNAGAVAFISKPLFKSKMSMVFQKLIGGAQTEEDRGITELSQMCLEGSHLLLVEDNLLNMEIAAEIIGQTGAQIDKAIDGKEAVERFEASKEGYYDLILMDIQMPLMNGYEATRAIRALDRTDAMTIPVVAMTADAFANDVKKCREAGMDGHISKPIDMAELSAVLRKWLPNGGMEQ</sequence>
<keyword evidence="16" id="KW-1185">Reference proteome</keyword>
<feature type="domain" description="Response regulatory" evidence="12">
    <location>
        <begin position="1071"/>
        <end position="1191"/>
    </location>
</feature>
<dbReference type="InterPro" id="IPR036890">
    <property type="entry name" value="HATPase_C_sf"/>
</dbReference>
<dbReference type="Gene3D" id="3.30.565.10">
    <property type="entry name" value="Histidine kinase-like ATPase, C-terminal domain"/>
    <property type="match status" value="1"/>
</dbReference>
<name>A0A926EAL5_9FIRM</name>
<dbReference type="InterPro" id="IPR005467">
    <property type="entry name" value="His_kinase_dom"/>
</dbReference>
<proteinExistence type="inferred from homology"/>
<dbReference type="InterPro" id="IPR013655">
    <property type="entry name" value="PAS_fold_3"/>
</dbReference>
<dbReference type="InterPro" id="IPR000014">
    <property type="entry name" value="PAS"/>
</dbReference>
<comment type="similarity">
    <text evidence="2">In the N-terminal section; belongs to the phytochrome family.</text>
</comment>
<dbReference type="Gene3D" id="3.30.450.20">
    <property type="entry name" value="PAS domain"/>
    <property type="match status" value="3"/>
</dbReference>
<dbReference type="Gene3D" id="1.10.287.130">
    <property type="match status" value="1"/>
</dbReference>
<evidence type="ECO:0000259" key="11">
    <source>
        <dbReference type="PROSITE" id="PS50109"/>
    </source>
</evidence>
<dbReference type="SUPFAM" id="SSF55874">
    <property type="entry name" value="ATPase domain of HSP90 chaperone/DNA topoisomerase II/histidine kinase"/>
    <property type="match status" value="1"/>
</dbReference>
<dbReference type="InterPro" id="IPR001610">
    <property type="entry name" value="PAC"/>
</dbReference>
<dbReference type="PANTHER" id="PTHR45339">
    <property type="entry name" value="HYBRID SIGNAL TRANSDUCTION HISTIDINE KINASE J"/>
    <property type="match status" value="1"/>
</dbReference>
<feature type="domain" description="PAC" evidence="14">
    <location>
        <begin position="230"/>
        <end position="281"/>
    </location>
</feature>
<dbReference type="InterPro" id="IPR035965">
    <property type="entry name" value="PAS-like_dom_sf"/>
</dbReference>
<dbReference type="PROSITE" id="PS50110">
    <property type="entry name" value="RESPONSE_REGULATORY"/>
    <property type="match status" value="2"/>
</dbReference>
<dbReference type="CDD" id="cd00130">
    <property type="entry name" value="PAS"/>
    <property type="match status" value="2"/>
</dbReference>
<feature type="domain" description="Response regulatory" evidence="12">
    <location>
        <begin position="1214"/>
        <end position="1335"/>
    </location>
</feature>
<accession>A0A926EAL5</accession>
<dbReference type="SUPFAM" id="SSF54427">
    <property type="entry name" value="NTF2-like"/>
    <property type="match status" value="1"/>
</dbReference>
<dbReference type="SUPFAM" id="SSF52172">
    <property type="entry name" value="CheY-like"/>
    <property type="match status" value="2"/>
</dbReference>
<feature type="modified residue" description="4-aspartylphosphate" evidence="10">
    <location>
        <position position="1125"/>
    </location>
</feature>
<dbReference type="InterPro" id="IPR036097">
    <property type="entry name" value="HisK_dim/P_sf"/>
</dbReference>
<dbReference type="InterPro" id="IPR003594">
    <property type="entry name" value="HATPase_dom"/>
</dbReference>
<dbReference type="RefSeq" id="WP_262396583.1">
    <property type="nucleotide sequence ID" value="NZ_JACRTC010000001.1"/>
</dbReference>
<dbReference type="PROSITE" id="PS50113">
    <property type="entry name" value="PAC"/>
    <property type="match status" value="2"/>
</dbReference>
<dbReference type="PRINTS" id="PR00344">
    <property type="entry name" value="BCTRLSENSOR"/>
</dbReference>
<dbReference type="GO" id="GO:0000155">
    <property type="term" value="F:phosphorelay sensor kinase activity"/>
    <property type="evidence" value="ECO:0007669"/>
    <property type="project" value="InterPro"/>
</dbReference>
<dbReference type="InterPro" id="IPR004358">
    <property type="entry name" value="Sig_transdc_His_kin-like_C"/>
</dbReference>
<evidence type="ECO:0000259" key="12">
    <source>
        <dbReference type="PROSITE" id="PS50110"/>
    </source>
</evidence>
<organism evidence="15 16">
    <name type="scientific">Zongyangia hominis</name>
    <dbReference type="NCBI Taxonomy" id="2763677"/>
    <lineage>
        <taxon>Bacteria</taxon>
        <taxon>Bacillati</taxon>
        <taxon>Bacillota</taxon>
        <taxon>Clostridia</taxon>
        <taxon>Eubacteriales</taxon>
        <taxon>Oscillospiraceae</taxon>
        <taxon>Zongyangia</taxon>
    </lineage>
</organism>
<dbReference type="InterPro" id="IPR001789">
    <property type="entry name" value="Sig_transdc_resp-reg_receiver"/>
</dbReference>
<dbReference type="Gene3D" id="3.40.50.2300">
    <property type="match status" value="2"/>
</dbReference>
<dbReference type="CDD" id="cd00082">
    <property type="entry name" value="HisKA"/>
    <property type="match status" value="1"/>
</dbReference>
<evidence type="ECO:0000256" key="5">
    <source>
        <dbReference type="ARBA" id="ARBA00022553"/>
    </source>
</evidence>
<evidence type="ECO:0000256" key="7">
    <source>
        <dbReference type="ARBA" id="ARBA00023012"/>
    </source>
</evidence>
<dbReference type="SMART" id="SM00387">
    <property type="entry name" value="HATPase_c"/>
    <property type="match status" value="1"/>
</dbReference>
<keyword evidence="6" id="KW-0808">Transferase</keyword>
<dbReference type="FunFam" id="3.30.565.10:FF:000010">
    <property type="entry name" value="Sensor histidine kinase RcsC"/>
    <property type="match status" value="1"/>
</dbReference>
<dbReference type="SMART" id="SM00086">
    <property type="entry name" value="PAC"/>
    <property type="match status" value="4"/>
</dbReference>
<dbReference type="SMART" id="SM00448">
    <property type="entry name" value="REC"/>
    <property type="match status" value="2"/>
</dbReference>
<feature type="domain" description="PAC" evidence="14">
    <location>
        <begin position="495"/>
        <end position="546"/>
    </location>
</feature>
<comment type="catalytic activity">
    <reaction evidence="1">
        <text>ATP + protein L-histidine = ADP + protein N-phospho-L-histidine.</text>
        <dbReference type="EC" id="2.7.13.3"/>
    </reaction>
</comment>
<feature type="domain" description="PAS" evidence="13">
    <location>
        <begin position="173"/>
        <end position="227"/>
    </location>
</feature>
<evidence type="ECO:0000256" key="9">
    <source>
        <dbReference type="ARBA" id="ARBA00074306"/>
    </source>
</evidence>
<dbReference type="SUPFAM" id="SSF55785">
    <property type="entry name" value="PYP-like sensor domain (PAS domain)"/>
    <property type="match status" value="3"/>
</dbReference>
<evidence type="ECO:0000256" key="6">
    <source>
        <dbReference type="ARBA" id="ARBA00022777"/>
    </source>
</evidence>
<gene>
    <name evidence="15" type="ORF">H8709_01390</name>
</gene>
<dbReference type="NCBIfam" id="TIGR00229">
    <property type="entry name" value="sensory_box"/>
    <property type="match status" value="2"/>
</dbReference>
<dbReference type="InterPro" id="IPR003661">
    <property type="entry name" value="HisK_dim/P_dom"/>
</dbReference>
<keyword evidence="5 10" id="KW-0597">Phosphoprotein</keyword>
<dbReference type="Pfam" id="PF00072">
    <property type="entry name" value="Response_reg"/>
    <property type="match status" value="2"/>
</dbReference>
<evidence type="ECO:0000313" key="15">
    <source>
        <dbReference type="EMBL" id="MBC8569485.1"/>
    </source>
</evidence>
<dbReference type="Pfam" id="PF00512">
    <property type="entry name" value="HisKA"/>
    <property type="match status" value="1"/>
</dbReference>
<dbReference type="Pfam" id="PF02518">
    <property type="entry name" value="HATPase_c"/>
    <property type="match status" value="1"/>
</dbReference>
<comment type="caution">
    <text evidence="15">The sequence shown here is derived from an EMBL/GenBank/DDBJ whole genome shotgun (WGS) entry which is preliminary data.</text>
</comment>
<dbReference type="CDD" id="cd17546">
    <property type="entry name" value="REC_hyHK_CKI1_RcsC-like"/>
    <property type="match status" value="2"/>
</dbReference>
<dbReference type="Pfam" id="PF13474">
    <property type="entry name" value="SnoaL_3"/>
    <property type="match status" value="1"/>
</dbReference>
<dbReference type="PROSITE" id="PS50112">
    <property type="entry name" value="PAS"/>
    <property type="match status" value="2"/>
</dbReference>
<evidence type="ECO:0000256" key="2">
    <source>
        <dbReference type="ARBA" id="ARBA00006402"/>
    </source>
</evidence>
<dbReference type="Proteomes" id="UP000660861">
    <property type="component" value="Unassembled WGS sequence"/>
</dbReference>
<dbReference type="InterPro" id="IPR032710">
    <property type="entry name" value="NTF2-like_dom_sf"/>
</dbReference>
<evidence type="ECO:0000259" key="13">
    <source>
        <dbReference type="PROSITE" id="PS50112"/>
    </source>
</evidence>
<dbReference type="PANTHER" id="PTHR45339:SF5">
    <property type="entry name" value="HISTIDINE KINASE"/>
    <property type="match status" value="1"/>
</dbReference>
<dbReference type="InterPro" id="IPR000700">
    <property type="entry name" value="PAS-assoc_C"/>
</dbReference>
<evidence type="ECO:0000256" key="1">
    <source>
        <dbReference type="ARBA" id="ARBA00000085"/>
    </source>
</evidence>
<dbReference type="InterPro" id="IPR011006">
    <property type="entry name" value="CheY-like_superfamily"/>
</dbReference>
<keyword evidence="6" id="KW-0418">Kinase</keyword>
<evidence type="ECO:0000256" key="10">
    <source>
        <dbReference type="PROSITE-ProRule" id="PRU00169"/>
    </source>
</evidence>
<dbReference type="PROSITE" id="PS50109">
    <property type="entry name" value="HIS_KIN"/>
    <property type="match status" value="1"/>
</dbReference>
<dbReference type="EC" id="2.7.13.3" evidence="3"/>
<dbReference type="CDD" id="cd16922">
    <property type="entry name" value="HATPase_EvgS-ArcB-TorS-like"/>
    <property type="match status" value="1"/>
</dbReference>
<feature type="modified residue" description="4-aspartylphosphate" evidence="10">
    <location>
        <position position="1266"/>
    </location>
</feature>
<dbReference type="SUPFAM" id="SSF47384">
    <property type="entry name" value="Homodimeric domain of signal transducing histidine kinase"/>
    <property type="match status" value="1"/>
</dbReference>
<feature type="domain" description="PAS" evidence="13">
    <location>
        <begin position="433"/>
        <end position="492"/>
    </location>
</feature>
<evidence type="ECO:0000313" key="16">
    <source>
        <dbReference type="Proteomes" id="UP000660861"/>
    </source>
</evidence>